<reference evidence="1" key="1">
    <citation type="submission" date="2018-05" db="EMBL/GenBank/DDBJ databases">
        <authorList>
            <person name="Lanie J.A."/>
            <person name="Ng W.-L."/>
            <person name="Kazmierczak K.M."/>
            <person name="Andrzejewski T.M."/>
            <person name="Davidsen T.M."/>
            <person name="Wayne K.J."/>
            <person name="Tettelin H."/>
            <person name="Glass J.I."/>
            <person name="Rusch D."/>
            <person name="Podicherti R."/>
            <person name="Tsui H.-C.T."/>
            <person name="Winkler M.E."/>
        </authorList>
    </citation>
    <scope>NUCLEOTIDE SEQUENCE</scope>
</reference>
<dbReference type="SUPFAM" id="SSF56300">
    <property type="entry name" value="Metallo-dependent phosphatases"/>
    <property type="match status" value="1"/>
</dbReference>
<accession>A0A383E1V4</accession>
<dbReference type="InterPro" id="IPR029052">
    <property type="entry name" value="Metallo-depent_PP-like"/>
</dbReference>
<evidence type="ECO:0008006" key="2">
    <source>
        <dbReference type="Google" id="ProtNLM"/>
    </source>
</evidence>
<gene>
    <name evidence="1" type="ORF">METZ01_LOCUS503219</name>
</gene>
<dbReference type="EMBL" id="UINC01221857">
    <property type="protein sequence ID" value="SVE50365.1"/>
    <property type="molecule type" value="Genomic_DNA"/>
</dbReference>
<dbReference type="AlphaFoldDB" id="A0A383E1V4"/>
<feature type="non-terminal residue" evidence="1">
    <location>
        <position position="1"/>
    </location>
</feature>
<sequence length="224" mass="25729">MVCPRCASMYVKKDGVKRKKEGFTQKYRCNSCARYFSVPIETEIKEYKEVKPGEVFRYESDKVIRVHGLTDVHVGANEFDLEKFRQAVKAIYEDDNAVWFGNGDLLELIPPHYKISQRGQEIPPDEQYLTFIKLVQSIKDKCLFIRGGNHDFLRSFNILDLDICKIIANEMNVPYYKMPGYSQIVCRGKSWNMVSGHGKSGAKNGDLELDKLAAVYSQGDVFFL</sequence>
<name>A0A383E1V4_9ZZZZ</name>
<protein>
    <recommendedName>
        <fullName evidence="2">Calcineurin-like phosphoesterase domain-containing protein</fullName>
    </recommendedName>
</protein>
<organism evidence="1">
    <name type="scientific">marine metagenome</name>
    <dbReference type="NCBI Taxonomy" id="408172"/>
    <lineage>
        <taxon>unclassified sequences</taxon>
        <taxon>metagenomes</taxon>
        <taxon>ecological metagenomes</taxon>
    </lineage>
</organism>
<evidence type="ECO:0000313" key="1">
    <source>
        <dbReference type="EMBL" id="SVE50365.1"/>
    </source>
</evidence>
<feature type="non-terminal residue" evidence="1">
    <location>
        <position position="224"/>
    </location>
</feature>
<proteinExistence type="predicted"/>